<dbReference type="STRING" id="388950.GCA_001611675_01827"/>
<evidence type="ECO:0000313" key="2">
    <source>
        <dbReference type="EMBL" id="SFU64915.1"/>
    </source>
</evidence>
<keyword evidence="2" id="KW-0808">Transferase</keyword>
<reference evidence="3" key="1">
    <citation type="submission" date="2016-10" db="EMBL/GenBank/DDBJ databases">
        <authorList>
            <person name="Varghese N."/>
        </authorList>
    </citation>
    <scope>NUCLEOTIDE SEQUENCE [LARGE SCALE GENOMIC DNA]</scope>
    <source>
        <strain evidence="3">DSM 18820</strain>
    </source>
</reference>
<dbReference type="InterPro" id="IPR016181">
    <property type="entry name" value="Acyl_CoA_acyltransferase"/>
</dbReference>
<dbReference type="InterPro" id="IPR038740">
    <property type="entry name" value="BioF2-like_GNAT_dom"/>
</dbReference>
<proteinExistence type="predicted"/>
<dbReference type="SUPFAM" id="SSF55729">
    <property type="entry name" value="Acyl-CoA N-acyltransferases (Nat)"/>
    <property type="match status" value="1"/>
</dbReference>
<dbReference type="EMBL" id="FPCA01000002">
    <property type="protein sequence ID" value="SFU64915.1"/>
    <property type="molecule type" value="Genomic_DNA"/>
</dbReference>
<gene>
    <name evidence="2" type="ORF">SAMN04487941_1716</name>
</gene>
<organism evidence="2 3">
    <name type="scientific">Pontibacter akesuensis</name>
    <dbReference type="NCBI Taxonomy" id="388950"/>
    <lineage>
        <taxon>Bacteria</taxon>
        <taxon>Pseudomonadati</taxon>
        <taxon>Bacteroidota</taxon>
        <taxon>Cytophagia</taxon>
        <taxon>Cytophagales</taxon>
        <taxon>Hymenobacteraceae</taxon>
        <taxon>Pontibacter</taxon>
    </lineage>
</organism>
<dbReference type="AlphaFoldDB" id="A0A1I7HW14"/>
<sequence>MVSVLKYSGKYKATWDAFVAGSRNGTFLLLRDYMDYHAHRFTDHSLLFYHKEKLVALLPANEAGNEIHSHGGLSYGGLITDKRMKAALMLEVVQALKSYFGEQGFSSLKYKAIPHIYHRQPAEEDLYALFRHGATLYRRDVNAVIAAADTLGYSKTRRWEVKKAKSGEVQVRQSTAYAAFMQLEQQVLQEKHNTTPVHTAEEIELLASRFPGNIRLYTATRGNELVAGALVYETATVAHCQYMAASADGRDAGAMDVLVDWLLTEVYAHKPYFSFGISTDQQGAYLNEGLARNKESYGARTVVHDFYELKLV</sequence>
<dbReference type="OrthoDB" id="9808687at2"/>
<dbReference type="Gene3D" id="3.40.630.30">
    <property type="match status" value="1"/>
</dbReference>
<accession>A0A1I7HW14</accession>
<dbReference type="Proteomes" id="UP000182491">
    <property type="component" value="Unassembled WGS sequence"/>
</dbReference>
<dbReference type="Pfam" id="PF13480">
    <property type="entry name" value="Acetyltransf_6"/>
    <property type="match status" value="1"/>
</dbReference>
<evidence type="ECO:0000259" key="1">
    <source>
        <dbReference type="Pfam" id="PF13480"/>
    </source>
</evidence>
<dbReference type="RefSeq" id="WP_068837855.1">
    <property type="nucleotide sequence ID" value="NZ_BMXC01000002.1"/>
</dbReference>
<keyword evidence="3" id="KW-1185">Reference proteome</keyword>
<protein>
    <submittedName>
        <fullName evidence="2">Acetyltransferase (GNAT) domain-containing protein</fullName>
    </submittedName>
</protein>
<name>A0A1I7HW14_9BACT</name>
<dbReference type="GO" id="GO:0016740">
    <property type="term" value="F:transferase activity"/>
    <property type="evidence" value="ECO:0007669"/>
    <property type="project" value="UniProtKB-KW"/>
</dbReference>
<feature type="domain" description="BioF2-like acetyltransferase" evidence="1">
    <location>
        <begin position="162"/>
        <end position="278"/>
    </location>
</feature>
<evidence type="ECO:0000313" key="3">
    <source>
        <dbReference type="Proteomes" id="UP000182491"/>
    </source>
</evidence>